<protein>
    <submittedName>
        <fullName evidence="3">Uncharacterized protein</fullName>
    </submittedName>
</protein>
<organism evidence="3 4">
    <name type="scientific">Stylosanthes scabra</name>
    <dbReference type="NCBI Taxonomy" id="79078"/>
    <lineage>
        <taxon>Eukaryota</taxon>
        <taxon>Viridiplantae</taxon>
        <taxon>Streptophyta</taxon>
        <taxon>Embryophyta</taxon>
        <taxon>Tracheophyta</taxon>
        <taxon>Spermatophyta</taxon>
        <taxon>Magnoliopsida</taxon>
        <taxon>eudicotyledons</taxon>
        <taxon>Gunneridae</taxon>
        <taxon>Pentapetalae</taxon>
        <taxon>rosids</taxon>
        <taxon>fabids</taxon>
        <taxon>Fabales</taxon>
        <taxon>Fabaceae</taxon>
        <taxon>Papilionoideae</taxon>
        <taxon>50 kb inversion clade</taxon>
        <taxon>dalbergioids sensu lato</taxon>
        <taxon>Dalbergieae</taxon>
        <taxon>Pterocarpus clade</taxon>
        <taxon>Stylosanthes</taxon>
    </lineage>
</organism>
<keyword evidence="2" id="KW-0732">Signal</keyword>
<evidence type="ECO:0000313" key="4">
    <source>
        <dbReference type="Proteomes" id="UP001341840"/>
    </source>
</evidence>
<feature type="signal peptide" evidence="2">
    <location>
        <begin position="1"/>
        <end position="18"/>
    </location>
</feature>
<name>A0ABU6WET6_9FABA</name>
<feature type="compositionally biased region" description="Polar residues" evidence="1">
    <location>
        <begin position="129"/>
        <end position="139"/>
    </location>
</feature>
<keyword evidence="4" id="KW-1185">Reference proteome</keyword>
<evidence type="ECO:0000313" key="3">
    <source>
        <dbReference type="EMBL" id="MED6184357.1"/>
    </source>
</evidence>
<reference evidence="3 4" key="1">
    <citation type="journal article" date="2023" name="Plants (Basel)">
        <title>Bridging the Gap: Combining Genomics and Transcriptomics Approaches to Understand Stylosanthes scabra, an Orphan Legume from the Brazilian Caatinga.</title>
        <authorList>
            <person name="Ferreira-Neto J.R.C."/>
            <person name="da Silva M.D."/>
            <person name="Binneck E."/>
            <person name="de Melo N.F."/>
            <person name="da Silva R.H."/>
            <person name="de Melo A.L.T.M."/>
            <person name="Pandolfi V."/>
            <person name="Bustamante F.O."/>
            <person name="Brasileiro-Vidal A.C."/>
            <person name="Benko-Iseppon A.M."/>
        </authorList>
    </citation>
    <scope>NUCLEOTIDE SEQUENCE [LARGE SCALE GENOMIC DNA]</scope>
    <source>
        <tissue evidence="3">Leaves</tissue>
    </source>
</reference>
<comment type="caution">
    <text evidence="3">The sequence shown here is derived from an EMBL/GenBank/DDBJ whole genome shotgun (WGS) entry which is preliminary data.</text>
</comment>
<proteinExistence type="predicted"/>
<sequence>MRFLSLWFRSSCLGPLSSLLANSPLAFRYVLVVGVEKTFAPKVQLEKELAAAREQVDVLIAERDSALAAPLLHAKIKSLTEKLQRAKGEHLSATERMEEVERKAKAHAVEFESCRSALAQEEKKVESLSQSLKGKQTTLDEAEVAAVH</sequence>
<dbReference type="Proteomes" id="UP001341840">
    <property type="component" value="Unassembled WGS sequence"/>
</dbReference>
<dbReference type="EMBL" id="JASCZI010181535">
    <property type="protein sequence ID" value="MED6184357.1"/>
    <property type="molecule type" value="Genomic_DNA"/>
</dbReference>
<feature type="chain" id="PRO_5046945244" evidence="2">
    <location>
        <begin position="19"/>
        <end position="148"/>
    </location>
</feature>
<accession>A0ABU6WET6</accession>
<evidence type="ECO:0000256" key="1">
    <source>
        <dbReference type="SAM" id="MobiDB-lite"/>
    </source>
</evidence>
<evidence type="ECO:0000256" key="2">
    <source>
        <dbReference type="SAM" id="SignalP"/>
    </source>
</evidence>
<feature type="region of interest" description="Disordered" evidence="1">
    <location>
        <begin position="129"/>
        <end position="148"/>
    </location>
</feature>
<gene>
    <name evidence="3" type="ORF">PIB30_046638</name>
</gene>